<comment type="caution">
    <text evidence="2">The sequence shown here is derived from an EMBL/GenBank/DDBJ whole genome shotgun (WGS) entry which is preliminary data.</text>
</comment>
<dbReference type="eggNOG" id="COG1349">
    <property type="taxonomic scope" value="Bacteria"/>
</dbReference>
<organism evidence="2 3">
    <name type="scientific">Photobacterium aphoticum</name>
    <dbReference type="NCBI Taxonomy" id="754436"/>
    <lineage>
        <taxon>Bacteria</taxon>
        <taxon>Pseudomonadati</taxon>
        <taxon>Pseudomonadota</taxon>
        <taxon>Gammaproteobacteria</taxon>
        <taxon>Vibrionales</taxon>
        <taxon>Vibrionaceae</taxon>
        <taxon>Photobacterium</taxon>
    </lineage>
</organism>
<evidence type="ECO:0000313" key="3">
    <source>
        <dbReference type="Proteomes" id="UP000029227"/>
    </source>
</evidence>
<reference evidence="2 3" key="1">
    <citation type="journal article" date="2014" name="Genome Announc.">
        <title>Draft Genome Sequences of Two Vibrionaceae Species, Vibrio ponticus C121 and Photobacterium aphoticum C119, Isolated as Coral Reef Microbiota.</title>
        <authorList>
            <person name="Al-saari N."/>
            <person name="Meirelles P.M."/>
            <person name="Mino S."/>
            <person name="Suda W."/>
            <person name="Oshima K."/>
            <person name="Hattori M."/>
            <person name="Ohkuma M."/>
            <person name="Thompson F.L."/>
            <person name="Gomez-Gil B."/>
            <person name="Sawabe T."/>
            <person name="Sawabe T."/>
        </authorList>
    </citation>
    <scope>NUCLEOTIDE SEQUENCE [LARGE SCALE GENOMIC DNA]</scope>
    <source>
        <strain evidence="2 3">JCM 19237</strain>
    </source>
</reference>
<dbReference type="EMBL" id="BBMN01000001">
    <property type="protein sequence ID" value="GAL02156.1"/>
    <property type="molecule type" value="Genomic_DNA"/>
</dbReference>
<evidence type="ECO:0000313" key="2">
    <source>
        <dbReference type="EMBL" id="GAL02156.1"/>
    </source>
</evidence>
<dbReference type="InterPro" id="IPR037171">
    <property type="entry name" value="NagB/RpiA_transferase-like"/>
</dbReference>
<dbReference type="PANTHER" id="PTHR30363">
    <property type="entry name" value="HTH-TYPE TRANSCRIPTIONAL REGULATOR SRLR-RELATED"/>
    <property type="match status" value="1"/>
</dbReference>
<dbReference type="Proteomes" id="UP000029227">
    <property type="component" value="Unassembled WGS sequence"/>
</dbReference>
<dbReference type="PANTHER" id="PTHR30363:SF44">
    <property type="entry name" value="AGA OPERON TRANSCRIPTIONAL REPRESSOR-RELATED"/>
    <property type="match status" value="1"/>
</dbReference>
<evidence type="ECO:0000259" key="1">
    <source>
        <dbReference type="Pfam" id="PF00455"/>
    </source>
</evidence>
<dbReference type="InterPro" id="IPR014036">
    <property type="entry name" value="DeoR-like_C"/>
</dbReference>
<dbReference type="SUPFAM" id="SSF100950">
    <property type="entry name" value="NagB/RpiA/CoA transferase-like"/>
    <property type="match status" value="1"/>
</dbReference>
<dbReference type="InterPro" id="IPR050313">
    <property type="entry name" value="Carb_Metab_HTH_regulators"/>
</dbReference>
<feature type="domain" description="DeoR-like transcriptional repressor C-terminal sensor" evidence="1">
    <location>
        <begin position="10"/>
        <end position="149"/>
    </location>
</feature>
<accession>A0A090QGU3</accession>
<dbReference type="SMART" id="SM01134">
    <property type="entry name" value="DeoRC"/>
    <property type="match status" value="1"/>
</dbReference>
<dbReference type="STRING" id="754436.JCM19237_5049"/>
<protein>
    <submittedName>
        <fullName evidence="2">L-fucose operon activator</fullName>
    </submittedName>
</protein>
<sequence length="171" mass="19121">MEKIVCEMFEGAMIGLDASTSSWLFAQEMPNIPCTVVTNSMNAVATLAKKDKIKVICLGGEYSSKYEGFYGTLTKSALSKLSLDFSVISCSGFDFDKGIWDSNEINLDVKRTLLDVADHAIVIADETKYKKKGLLKICDTKDIDYLVTNISLQRETKQHLEEKYNIVLINQ</sequence>
<gene>
    <name evidence="2" type="ORF">JCM19237_5049</name>
</gene>
<name>A0A090QGU3_9GAMM</name>
<dbReference type="AlphaFoldDB" id="A0A090QGU3"/>
<dbReference type="Pfam" id="PF00455">
    <property type="entry name" value="DeoRC"/>
    <property type="match status" value="1"/>
</dbReference>
<proteinExistence type="predicted"/>